<organism evidence="2 3">
    <name type="scientific">Pyronema omphalodes (strain CBS 100304)</name>
    <name type="common">Pyronema confluens</name>
    <dbReference type="NCBI Taxonomy" id="1076935"/>
    <lineage>
        <taxon>Eukaryota</taxon>
        <taxon>Fungi</taxon>
        <taxon>Dikarya</taxon>
        <taxon>Ascomycota</taxon>
        <taxon>Pezizomycotina</taxon>
        <taxon>Pezizomycetes</taxon>
        <taxon>Pezizales</taxon>
        <taxon>Pyronemataceae</taxon>
        <taxon>Pyronema</taxon>
    </lineage>
</organism>
<keyword evidence="3" id="KW-1185">Reference proteome</keyword>
<feature type="region of interest" description="Disordered" evidence="1">
    <location>
        <begin position="1"/>
        <end position="22"/>
    </location>
</feature>
<proteinExistence type="predicted"/>
<protein>
    <submittedName>
        <fullName evidence="2">Uncharacterized protein</fullName>
    </submittedName>
</protein>
<dbReference type="Proteomes" id="UP000018144">
    <property type="component" value="Unassembled WGS sequence"/>
</dbReference>
<dbReference type="AlphaFoldDB" id="U4LI64"/>
<reference evidence="2 3" key="1">
    <citation type="journal article" date="2013" name="PLoS Genet.">
        <title>The genome and development-dependent transcriptomes of Pyronema confluens: a window into fungal evolution.</title>
        <authorList>
            <person name="Traeger S."/>
            <person name="Altegoer F."/>
            <person name="Freitag M."/>
            <person name="Gabaldon T."/>
            <person name="Kempken F."/>
            <person name="Kumar A."/>
            <person name="Marcet-Houben M."/>
            <person name="Poggeler S."/>
            <person name="Stajich J.E."/>
            <person name="Nowrousian M."/>
        </authorList>
    </citation>
    <scope>NUCLEOTIDE SEQUENCE [LARGE SCALE GENOMIC DNA]</scope>
    <source>
        <strain evidence="3">CBS 100304</strain>
        <tissue evidence="2">Vegetative mycelium</tissue>
    </source>
</reference>
<evidence type="ECO:0000313" key="2">
    <source>
        <dbReference type="EMBL" id="CCX31623.1"/>
    </source>
</evidence>
<evidence type="ECO:0000256" key="1">
    <source>
        <dbReference type="SAM" id="MobiDB-lite"/>
    </source>
</evidence>
<name>U4LI64_PYROM</name>
<evidence type="ECO:0000313" key="3">
    <source>
        <dbReference type="Proteomes" id="UP000018144"/>
    </source>
</evidence>
<sequence>MSPRGYFLSPRGTTLSPEKPTADLGATNEGSYICSVLPLALEYFTSLKKQMEWDLTAIRPFRVQ</sequence>
<gene>
    <name evidence="2" type="ORF">PCON_11090</name>
</gene>
<accession>U4LI64</accession>
<dbReference type="EMBL" id="HF935622">
    <property type="protein sequence ID" value="CCX31623.1"/>
    <property type="molecule type" value="Genomic_DNA"/>
</dbReference>